<gene>
    <name evidence="1" type="ORF">Ccrd_008488</name>
</gene>
<comment type="caution">
    <text evidence="1">The sequence shown here is derived from an EMBL/GenBank/DDBJ whole genome shotgun (WGS) entry which is preliminary data.</text>
</comment>
<sequence length="171" mass="18929">MGSAQKLRVVASEYNVTCILVFGDSSVDPGYKNIIKAYLDRDLKEEDLLHGVSFASGGSGYDDFTANITNVISLGKQLEYFKEYKVRIEKVAGKEGGHKIVEDALFILSMGFTETEKGCCGSGTTEFGMTLKGLNTCQDHSKYIYWDAVHFTENMYYIIADEAVKSIITSL</sequence>
<proteinExistence type="predicted"/>
<dbReference type="Gramene" id="KVH89512">
    <property type="protein sequence ID" value="KVH89512"/>
    <property type="gene ID" value="Ccrd_008488"/>
</dbReference>
<keyword evidence="2" id="KW-1185">Reference proteome</keyword>
<dbReference type="EMBL" id="LEKV01005206">
    <property type="protein sequence ID" value="KVH89512.1"/>
    <property type="molecule type" value="Genomic_DNA"/>
</dbReference>
<reference evidence="1 2" key="1">
    <citation type="journal article" date="2016" name="Sci. Rep.">
        <title>The genome sequence of the outbreeding globe artichoke constructed de novo incorporating a phase-aware low-pass sequencing strategy of F1 progeny.</title>
        <authorList>
            <person name="Scaglione D."/>
            <person name="Reyes-Chin-Wo S."/>
            <person name="Acquadro A."/>
            <person name="Froenicke L."/>
            <person name="Portis E."/>
            <person name="Beitel C."/>
            <person name="Tirone M."/>
            <person name="Mauro R."/>
            <person name="Lo Monaco A."/>
            <person name="Mauromicale G."/>
            <person name="Faccioli P."/>
            <person name="Cattivelli L."/>
            <person name="Rieseberg L."/>
            <person name="Michelmore R."/>
            <person name="Lanteri S."/>
        </authorList>
    </citation>
    <scope>NUCLEOTIDE SEQUENCE [LARGE SCALE GENOMIC DNA]</scope>
    <source>
        <strain evidence="1">2C</strain>
    </source>
</reference>
<accession>A0A118JT95</accession>
<evidence type="ECO:0000313" key="2">
    <source>
        <dbReference type="Proteomes" id="UP000243975"/>
    </source>
</evidence>
<name>A0A118JT95_CYNCS</name>
<dbReference type="PANTHER" id="PTHR45642">
    <property type="entry name" value="GDSL ESTERASE/LIPASE EXL3"/>
    <property type="match status" value="1"/>
</dbReference>
<dbReference type="Proteomes" id="UP000243975">
    <property type="component" value="Unassembled WGS sequence"/>
</dbReference>
<evidence type="ECO:0000313" key="1">
    <source>
        <dbReference type="EMBL" id="KVH89512.1"/>
    </source>
</evidence>
<dbReference type="Gene3D" id="3.40.50.1110">
    <property type="entry name" value="SGNH hydrolase"/>
    <property type="match status" value="2"/>
</dbReference>
<dbReference type="GO" id="GO:0016787">
    <property type="term" value="F:hydrolase activity"/>
    <property type="evidence" value="ECO:0007669"/>
    <property type="project" value="UniProtKB-KW"/>
</dbReference>
<dbReference type="STRING" id="59895.A0A118JT95"/>
<dbReference type="InterPro" id="IPR036514">
    <property type="entry name" value="SGNH_hydro_sf"/>
</dbReference>
<protein>
    <submittedName>
        <fullName evidence="1">SGNH hydrolase-type esterase domain-containing protein</fullName>
    </submittedName>
</protein>
<organism evidence="1 2">
    <name type="scientific">Cynara cardunculus var. scolymus</name>
    <name type="common">Globe artichoke</name>
    <name type="synonym">Cynara scolymus</name>
    <dbReference type="NCBI Taxonomy" id="59895"/>
    <lineage>
        <taxon>Eukaryota</taxon>
        <taxon>Viridiplantae</taxon>
        <taxon>Streptophyta</taxon>
        <taxon>Embryophyta</taxon>
        <taxon>Tracheophyta</taxon>
        <taxon>Spermatophyta</taxon>
        <taxon>Magnoliopsida</taxon>
        <taxon>eudicotyledons</taxon>
        <taxon>Gunneridae</taxon>
        <taxon>Pentapetalae</taxon>
        <taxon>asterids</taxon>
        <taxon>campanulids</taxon>
        <taxon>Asterales</taxon>
        <taxon>Asteraceae</taxon>
        <taxon>Carduoideae</taxon>
        <taxon>Cardueae</taxon>
        <taxon>Carduinae</taxon>
        <taxon>Cynara</taxon>
    </lineage>
</organism>
<dbReference type="InterPro" id="IPR050592">
    <property type="entry name" value="GDSL_lipolytic_enzyme"/>
</dbReference>
<keyword evidence="1" id="KW-0378">Hydrolase</keyword>
<dbReference type="PANTHER" id="PTHR45642:SF93">
    <property type="entry name" value="SGNH HYDROLASE-TYPE ESTERASE DOMAIN-CONTAINING PROTEIN-RELATED"/>
    <property type="match status" value="1"/>
</dbReference>
<dbReference type="AlphaFoldDB" id="A0A118JT95"/>